<dbReference type="InterPro" id="IPR013128">
    <property type="entry name" value="Peptidase_C1A"/>
</dbReference>
<dbReference type="InterPro" id="IPR039417">
    <property type="entry name" value="Peptidase_C1A_papain-like"/>
</dbReference>
<keyword evidence="10" id="KW-1185">Reference proteome</keyword>
<dbReference type="InterPro" id="IPR038765">
    <property type="entry name" value="Papain-like_cys_pep_sf"/>
</dbReference>
<dbReference type="GeneID" id="100899651"/>
<dbReference type="AlphaFoldDB" id="A0AAJ7PA23"/>
<dbReference type="InterPro" id="IPR025660">
    <property type="entry name" value="Pept_his_AS"/>
</dbReference>
<dbReference type="Pfam" id="PF00112">
    <property type="entry name" value="Peptidase_C1"/>
    <property type="match status" value="1"/>
</dbReference>
<dbReference type="Pfam" id="PF08246">
    <property type="entry name" value="Inhibitor_I29"/>
    <property type="match status" value="1"/>
</dbReference>
<dbReference type="InterPro" id="IPR025661">
    <property type="entry name" value="Pept_asp_AS"/>
</dbReference>
<comment type="similarity">
    <text evidence="1">Belongs to the peptidase C1 family.</text>
</comment>
<evidence type="ECO:0000313" key="10">
    <source>
        <dbReference type="Proteomes" id="UP000694867"/>
    </source>
</evidence>
<dbReference type="SUPFAM" id="SSF54001">
    <property type="entry name" value="Cysteine proteinases"/>
    <property type="match status" value="1"/>
</dbReference>
<evidence type="ECO:0000256" key="3">
    <source>
        <dbReference type="ARBA" id="ARBA00022801"/>
    </source>
</evidence>
<feature type="signal peptide" evidence="7">
    <location>
        <begin position="1"/>
        <end position="17"/>
    </location>
</feature>
<dbReference type="PROSITE" id="PS00139">
    <property type="entry name" value="THIOL_PROTEASE_CYS"/>
    <property type="match status" value="1"/>
</dbReference>
<dbReference type="InterPro" id="IPR000668">
    <property type="entry name" value="Peptidase_C1A_C"/>
</dbReference>
<dbReference type="SMART" id="SM00645">
    <property type="entry name" value="Pept_C1"/>
    <property type="match status" value="1"/>
</dbReference>
<dbReference type="Proteomes" id="UP000694867">
    <property type="component" value="Unplaced"/>
</dbReference>
<dbReference type="PROSITE" id="PS00639">
    <property type="entry name" value="THIOL_PROTEASE_HIS"/>
    <property type="match status" value="1"/>
</dbReference>
<evidence type="ECO:0000256" key="4">
    <source>
        <dbReference type="ARBA" id="ARBA00022807"/>
    </source>
</evidence>
<dbReference type="InterPro" id="IPR000169">
    <property type="entry name" value="Pept_cys_AS"/>
</dbReference>
<dbReference type="KEGG" id="goe:100899651"/>
<name>A0AAJ7PA23_9ACAR</name>
<feature type="chain" id="PRO_5042480204" evidence="7">
    <location>
        <begin position="18"/>
        <end position="325"/>
    </location>
</feature>
<protein>
    <submittedName>
        <fullName evidence="11">Cathepsin L1</fullName>
    </submittedName>
</protein>
<evidence type="ECO:0000256" key="5">
    <source>
        <dbReference type="ARBA" id="ARBA00023145"/>
    </source>
</evidence>
<dbReference type="InterPro" id="IPR013201">
    <property type="entry name" value="Prot_inhib_I29"/>
</dbReference>
<dbReference type="GO" id="GO:0008234">
    <property type="term" value="F:cysteine-type peptidase activity"/>
    <property type="evidence" value="ECO:0007669"/>
    <property type="project" value="UniProtKB-KW"/>
</dbReference>
<proteinExistence type="inferred from homology"/>
<keyword evidence="5" id="KW-0865">Zymogen</keyword>
<accession>A0AAJ7PA23</accession>
<dbReference type="RefSeq" id="XP_018495531.1">
    <property type="nucleotide sequence ID" value="XM_018640015.1"/>
</dbReference>
<feature type="domain" description="Peptidase C1A papain C-terminal" evidence="8">
    <location>
        <begin position="111"/>
        <end position="324"/>
    </location>
</feature>
<dbReference type="FunFam" id="3.90.70.10:FF:000039">
    <property type="entry name" value="Cysteine proteinase 2, putative"/>
    <property type="match status" value="1"/>
</dbReference>
<keyword evidence="6" id="KW-1015">Disulfide bond</keyword>
<evidence type="ECO:0000256" key="7">
    <source>
        <dbReference type="SAM" id="SignalP"/>
    </source>
</evidence>
<keyword evidence="3" id="KW-0378">Hydrolase</keyword>
<evidence type="ECO:0000256" key="6">
    <source>
        <dbReference type="ARBA" id="ARBA00023157"/>
    </source>
</evidence>
<feature type="domain" description="Cathepsin propeptide inhibitor" evidence="9">
    <location>
        <begin position="22"/>
        <end position="80"/>
    </location>
</feature>
<dbReference type="SMART" id="SM00848">
    <property type="entry name" value="Inhibitor_I29"/>
    <property type="match status" value="1"/>
</dbReference>
<dbReference type="PROSITE" id="PS00640">
    <property type="entry name" value="THIOL_PROTEASE_ASN"/>
    <property type="match status" value="1"/>
</dbReference>
<keyword evidence="4" id="KW-0788">Thiol protease</keyword>
<organism evidence="10 11">
    <name type="scientific">Galendromus occidentalis</name>
    <name type="common">western predatory mite</name>
    <dbReference type="NCBI Taxonomy" id="34638"/>
    <lineage>
        <taxon>Eukaryota</taxon>
        <taxon>Metazoa</taxon>
        <taxon>Ecdysozoa</taxon>
        <taxon>Arthropoda</taxon>
        <taxon>Chelicerata</taxon>
        <taxon>Arachnida</taxon>
        <taxon>Acari</taxon>
        <taxon>Parasitiformes</taxon>
        <taxon>Mesostigmata</taxon>
        <taxon>Gamasina</taxon>
        <taxon>Phytoseioidea</taxon>
        <taxon>Phytoseiidae</taxon>
        <taxon>Typhlodrominae</taxon>
        <taxon>Galendromus</taxon>
    </lineage>
</organism>
<evidence type="ECO:0000259" key="9">
    <source>
        <dbReference type="SMART" id="SM00848"/>
    </source>
</evidence>
<reference evidence="11" key="1">
    <citation type="submission" date="2025-08" db="UniProtKB">
        <authorList>
            <consortium name="RefSeq"/>
        </authorList>
    </citation>
    <scope>IDENTIFICATION</scope>
</reference>
<evidence type="ECO:0000256" key="1">
    <source>
        <dbReference type="ARBA" id="ARBA00008455"/>
    </source>
</evidence>
<dbReference type="Gene3D" id="3.90.70.10">
    <property type="entry name" value="Cysteine proteinases"/>
    <property type="match status" value="1"/>
</dbReference>
<keyword evidence="2" id="KW-0645">Protease</keyword>
<dbReference type="CDD" id="cd02248">
    <property type="entry name" value="Peptidase_C1A"/>
    <property type="match status" value="1"/>
</dbReference>
<evidence type="ECO:0000259" key="8">
    <source>
        <dbReference type="SMART" id="SM00645"/>
    </source>
</evidence>
<dbReference type="PRINTS" id="PR00705">
    <property type="entry name" value="PAPAIN"/>
</dbReference>
<evidence type="ECO:0000313" key="11">
    <source>
        <dbReference type="RefSeq" id="XP_018495531.1"/>
    </source>
</evidence>
<sequence length="325" mass="35646">MRLYIASVLALVVAVGADLTNFEHFKEHFGKTYEGDEHALRQGIFQRNLAHIEKFNAEKAASRGYTLGITQFADMSTAEFRQTYLGLRMNASTIAKLRKLQREVVADDRDLPEAVDWRDKGAVSPVKDQGQCGSCWAFSTSGAIEGQHFLKNGELLSLSEQQMVDCSWLDFGCNGGQPMLAMEYVRFNGGLELETAYPYKGVGGSCHSDKKSAAAKITGFWMAGFYSESALQKAVAKVGPISVGMDASGEDFQHYKSGIYNPESCSSIGLDHAVLAVGYGTSDDGDYWLVKNSWNTSWGEKGYFKLPRNKGNKCGIATTPIYPTV</sequence>
<keyword evidence="7" id="KW-0732">Signal</keyword>
<dbReference type="PANTHER" id="PTHR12411">
    <property type="entry name" value="CYSTEINE PROTEASE FAMILY C1-RELATED"/>
    <property type="match status" value="1"/>
</dbReference>
<evidence type="ECO:0000256" key="2">
    <source>
        <dbReference type="ARBA" id="ARBA00022670"/>
    </source>
</evidence>
<dbReference type="GO" id="GO:0006508">
    <property type="term" value="P:proteolysis"/>
    <property type="evidence" value="ECO:0007669"/>
    <property type="project" value="UniProtKB-KW"/>
</dbReference>
<gene>
    <name evidence="11" type="primary">LOC100899651</name>
</gene>